<accession>A0ABV8XQF7</accession>
<gene>
    <name evidence="1" type="ORF">ACFOZ9_12985</name>
</gene>
<reference evidence="2" key="1">
    <citation type="journal article" date="2019" name="Int. J. Syst. Evol. Microbiol.">
        <title>The Global Catalogue of Microorganisms (GCM) 10K type strain sequencing project: providing services to taxonomists for standard genome sequencing and annotation.</title>
        <authorList>
            <consortium name="The Broad Institute Genomics Platform"/>
            <consortium name="The Broad Institute Genome Sequencing Center for Infectious Disease"/>
            <person name="Wu L."/>
            <person name="Ma J."/>
        </authorList>
    </citation>
    <scope>NUCLEOTIDE SEQUENCE [LARGE SCALE GENOMIC DNA]</scope>
    <source>
        <strain evidence="2">CCUG 56029</strain>
    </source>
</reference>
<dbReference type="EMBL" id="JBHSEH010000017">
    <property type="protein sequence ID" value="MFC4427124.1"/>
    <property type="molecule type" value="Genomic_DNA"/>
</dbReference>
<evidence type="ECO:0000313" key="2">
    <source>
        <dbReference type="Proteomes" id="UP001595998"/>
    </source>
</evidence>
<protein>
    <submittedName>
        <fullName evidence="1">Uncharacterized protein</fullName>
    </submittedName>
</protein>
<keyword evidence="2" id="KW-1185">Reference proteome</keyword>
<name>A0ABV8XQF7_9DEIO</name>
<proteinExistence type="predicted"/>
<sequence>MNDVMLSGHAVARFQERFAGNLSWAAARERLRRLLRRARFMGVRPGRARMYALGEMRFIVQDGMLVTVYRPTYAPVPIREDLWCLGALAS</sequence>
<comment type="caution">
    <text evidence="1">The sequence shown here is derived from an EMBL/GenBank/DDBJ whole genome shotgun (WGS) entry which is preliminary data.</text>
</comment>
<organism evidence="1 2">
    <name type="scientific">Deinococcus navajonensis</name>
    <dbReference type="NCBI Taxonomy" id="309884"/>
    <lineage>
        <taxon>Bacteria</taxon>
        <taxon>Thermotogati</taxon>
        <taxon>Deinococcota</taxon>
        <taxon>Deinococci</taxon>
        <taxon>Deinococcales</taxon>
        <taxon>Deinococcaceae</taxon>
        <taxon>Deinococcus</taxon>
    </lineage>
</organism>
<dbReference type="Proteomes" id="UP001595998">
    <property type="component" value="Unassembled WGS sequence"/>
</dbReference>
<evidence type="ECO:0000313" key="1">
    <source>
        <dbReference type="EMBL" id="MFC4427124.1"/>
    </source>
</evidence>
<dbReference type="RefSeq" id="WP_380040299.1">
    <property type="nucleotide sequence ID" value="NZ_JBHSEH010000017.1"/>
</dbReference>